<dbReference type="AlphaFoldDB" id="A0AAE9YXM4"/>
<accession>A0AAE9YXM4</accession>
<dbReference type="InterPro" id="IPR022224">
    <property type="entry name" value="DUF3750"/>
</dbReference>
<dbReference type="EMBL" id="CP059733">
    <property type="protein sequence ID" value="WDE03116.1"/>
    <property type="molecule type" value="Genomic_DNA"/>
</dbReference>
<proteinExistence type="predicted"/>
<keyword evidence="2" id="KW-1185">Reference proteome</keyword>
<dbReference type="Pfam" id="PF12570">
    <property type="entry name" value="DUF3750"/>
    <property type="match status" value="1"/>
</dbReference>
<reference evidence="1 2" key="2">
    <citation type="journal article" date="2022" name="Mar. Drugs">
        <title>Bioassay-Guided Fractionation Leads to the Detection of Cholic Acid Generated by the Rare Thalassomonas sp.</title>
        <authorList>
            <person name="Pheiffer F."/>
            <person name="Schneider Y.K."/>
            <person name="Hansen E.H."/>
            <person name="Andersen J.H."/>
            <person name="Isaksson J."/>
            <person name="Busche T."/>
            <person name="R C."/>
            <person name="Kalinowski J."/>
            <person name="Zyl L.V."/>
            <person name="Trindade M."/>
        </authorList>
    </citation>
    <scope>NUCLEOTIDE SEQUENCE [LARGE SCALE GENOMIC DNA]</scope>
    <source>
        <strain evidence="1 2">XOM25</strain>
    </source>
</reference>
<dbReference type="KEGG" id="tvd:SG34_017045"/>
<evidence type="ECO:0000313" key="1">
    <source>
        <dbReference type="EMBL" id="WDE03116.1"/>
    </source>
</evidence>
<gene>
    <name evidence="1" type="ORF">SG34_017045</name>
</gene>
<protein>
    <submittedName>
        <fullName evidence="1">DUF3750 domain-containing protein</fullName>
    </submittedName>
</protein>
<dbReference type="Proteomes" id="UP000032352">
    <property type="component" value="Chromosome"/>
</dbReference>
<name>A0AAE9YXM4_9GAMM</name>
<dbReference type="RefSeq" id="WP_063890898.1">
    <property type="nucleotide sequence ID" value="NZ_CP059733.1"/>
</dbReference>
<organism evidence="1 2">
    <name type="scientific">Thalassomonas viridans</name>
    <dbReference type="NCBI Taxonomy" id="137584"/>
    <lineage>
        <taxon>Bacteria</taxon>
        <taxon>Pseudomonadati</taxon>
        <taxon>Pseudomonadota</taxon>
        <taxon>Gammaproteobacteria</taxon>
        <taxon>Alteromonadales</taxon>
        <taxon>Colwelliaceae</taxon>
        <taxon>Thalassomonas</taxon>
    </lineage>
</organism>
<reference evidence="1 2" key="1">
    <citation type="journal article" date="2015" name="Genome Announc.">
        <title>Draft Genome Sequences of Marine Isolates of Thalassomonas viridans and Thalassomonas actiniarum.</title>
        <authorList>
            <person name="Olonade I."/>
            <person name="van Zyl L.J."/>
            <person name="Trindade M."/>
        </authorList>
    </citation>
    <scope>NUCLEOTIDE SEQUENCE [LARGE SCALE GENOMIC DNA]</scope>
    <source>
        <strain evidence="1 2">XOM25</strain>
    </source>
</reference>
<sequence length="216" mass="24397">MSRTVERAAARAELSRAELCRVELRAAKIPGPPGLIADHYWFVIVKGAEAGHRQRWEVWQQKNAGGQSWQHLHKNLKAWHSGVGNGPSRVEYCWRGAQAARLIRGLETSPQNYPYLARYRYWPGPNSNTYVQWVLDQAGINMTPGPSAIGKDYLGLLGVKKLKPGLLLSTPVVALAFSREKYLVVQLLTLPFGVFFKPLRFIYPGFRLGNKRTDKE</sequence>
<evidence type="ECO:0000313" key="2">
    <source>
        <dbReference type="Proteomes" id="UP000032352"/>
    </source>
</evidence>